<dbReference type="PANTHER" id="PTHR46494:SF1">
    <property type="entry name" value="CORA FAMILY METAL ION TRANSPORTER (EUROFUNG)"/>
    <property type="match status" value="1"/>
</dbReference>
<keyword evidence="8" id="KW-0406">Ion transport</keyword>
<dbReference type="Gene3D" id="1.20.58.340">
    <property type="entry name" value="Magnesium transport protein CorA, transmembrane region"/>
    <property type="match status" value="2"/>
</dbReference>
<protein>
    <recommendedName>
        <fullName evidence="8">Magnesium transport protein CorA</fullName>
    </recommendedName>
</protein>
<keyword evidence="5 8" id="KW-0812">Transmembrane</keyword>
<evidence type="ECO:0000256" key="4">
    <source>
        <dbReference type="ARBA" id="ARBA00022475"/>
    </source>
</evidence>
<keyword evidence="4 8" id="KW-1003">Cell membrane</keyword>
<dbReference type="SUPFAM" id="SSF144083">
    <property type="entry name" value="Magnesium transport protein CorA, transmembrane region"/>
    <property type="match status" value="1"/>
</dbReference>
<organism evidence="9 10">
    <name type="scientific">Psychroflexus aurantiacus</name>
    <dbReference type="NCBI Taxonomy" id="2709310"/>
    <lineage>
        <taxon>Bacteria</taxon>
        <taxon>Pseudomonadati</taxon>
        <taxon>Bacteroidota</taxon>
        <taxon>Flavobacteriia</taxon>
        <taxon>Flavobacteriales</taxon>
        <taxon>Flavobacteriaceae</taxon>
        <taxon>Psychroflexus</taxon>
    </lineage>
</organism>
<keyword evidence="8" id="KW-0460">Magnesium</keyword>
<sequence>MKNKVHNTLKQLHYPKALKLKRKPIQNQIPGKITYVGEETSEETVINVISYNEEKVVYHNNCSLEKVHELVTHDKEFQHWINFIGVHDVKKLADLGNLLQIHPLVLEDIANTKQRPKLDEFEDYVFFALKMIFHNDAGLLIKNHFGIVFNTSYIISFQQSQDSIFNSIRERIHNKVGRIRMRGTDYLFYALIDAVVDNYYNVTETIEEKTENLEDRILKDAHNASTSEIQLLKREILSVRKAIFPAKELIRKLQISKHELYDQSTKAYLADLYDHILQVTENVDIYREIVWGLMDMYMSSLSNKMNQVMKVLTIMSSIFIPLTFIAGVYGMNFEFMPELGYRPAYFIVWGVMLVMTIALIYFFKRKNWF</sequence>
<dbReference type="EMBL" id="JAAIKD010000004">
    <property type="protein sequence ID" value="NEV94271.1"/>
    <property type="molecule type" value="Genomic_DNA"/>
</dbReference>
<dbReference type="GO" id="GO:0015095">
    <property type="term" value="F:magnesium ion transmembrane transporter activity"/>
    <property type="evidence" value="ECO:0007669"/>
    <property type="project" value="UniProtKB-UniRule"/>
</dbReference>
<reference evidence="9 10" key="1">
    <citation type="submission" date="2020-02" db="EMBL/GenBank/DDBJ databases">
        <title>Flavobacteriaceae Psychroflexus bacterium YR1-1, complete genome.</title>
        <authorList>
            <person name="Li Y."/>
            <person name="Wu S."/>
        </authorList>
    </citation>
    <scope>NUCLEOTIDE SEQUENCE [LARGE SCALE GENOMIC DNA]</scope>
    <source>
        <strain evidence="9 10">YR1-1</strain>
    </source>
</reference>
<evidence type="ECO:0000313" key="9">
    <source>
        <dbReference type="EMBL" id="NEV94271.1"/>
    </source>
</evidence>
<evidence type="ECO:0000256" key="6">
    <source>
        <dbReference type="ARBA" id="ARBA00022989"/>
    </source>
</evidence>
<dbReference type="GO" id="GO:0005886">
    <property type="term" value="C:plasma membrane"/>
    <property type="evidence" value="ECO:0007669"/>
    <property type="project" value="UniProtKB-SubCell"/>
</dbReference>
<evidence type="ECO:0000256" key="3">
    <source>
        <dbReference type="ARBA" id="ARBA00022448"/>
    </source>
</evidence>
<dbReference type="InterPro" id="IPR002523">
    <property type="entry name" value="MgTranspt_CorA/ZnTranspt_ZntB"/>
</dbReference>
<dbReference type="FunFam" id="1.20.58.340:FF:000012">
    <property type="entry name" value="Magnesium transport protein CorA"/>
    <property type="match status" value="1"/>
</dbReference>
<comment type="similarity">
    <text evidence="2 8">Belongs to the CorA metal ion transporter (MIT) (TC 1.A.35) family.</text>
</comment>
<accession>A0A6B3R9J6</accession>
<comment type="caution">
    <text evidence="9">The sequence shown here is derived from an EMBL/GenBank/DDBJ whole genome shotgun (WGS) entry which is preliminary data.</text>
</comment>
<dbReference type="PANTHER" id="PTHR46494">
    <property type="entry name" value="CORA FAMILY METAL ION TRANSPORTER (EUROFUNG)"/>
    <property type="match status" value="1"/>
</dbReference>
<dbReference type="Proteomes" id="UP000478505">
    <property type="component" value="Unassembled WGS sequence"/>
</dbReference>
<keyword evidence="10" id="KW-1185">Reference proteome</keyword>
<dbReference type="AlphaFoldDB" id="A0A6B3R9J6"/>
<comment type="subcellular location">
    <subcellularLocation>
        <location evidence="1">Cell membrane</location>
        <topology evidence="1">Multi-pass membrane protein</topology>
    </subcellularLocation>
    <subcellularLocation>
        <location evidence="8">Membrane</location>
        <topology evidence="8">Multi-pass membrane protein</topology>
    </subcellularLocation>
</comment>
<evidence type="ECO:0000313" key="10">
    <source>
        <dbReference type="Proteomes" id="UP000478505"/>
    </source>
</evidence>
<dbReference type="GO" id="GO:0015087">
    <property type="term" value="F:cobalt ion transmembrane transporter activity"/>
    <property type="evidence" value="ECO:0007669"/>
    <property type="project" value="UniProtKB-UniRule"/>
</dbReference>
<dbReference type="SUPFAM" id="SSF143865">
    <property type="entry name" value="CorA soluble domain-like"/>
    <property type="match status" value="1"/>
</dbReference>
<dbReference type="RefSeq" id="WP_164004990.1">
    <property type="nucleotide sequence ID" value="NZ_JAAIKD010000004.1"/>
</dbReference>
<dbReference type="Gene3D" id="3.30.460.20">
    <property type="entry name" value="CorA soluble domain-like"/>
    <property type="match status" value="1"/>
</dbReference>
<evidence type="ECO:0000256" key="1">
    <source>
        <dbReference type="ARBA" id="ARBA00004651"/>
    </source>
</evidence>
<evidence type="ECO:0000256" key="8">
    <source>
        <dbReference type="RuleBase" id="RU362010"/>
    </source>
</evidence>
<dbReference type="Pfam" id="PF01544">
    <property type="entry name" value="CorA"/>
    <property type="match status" value="1"/>
</dbReference>
<dbReference type="InterPro" id="IPR004488">
    <property type="entry name" value="Mg/Co-transport_prot_CorA"/>
</dbReference>
<keyword evidence="7 8" id="KW-0472">Membrane</keyword>
<keyword evidence="3 8" id="KW-0813">Transport</keyword>
<dbReference type="GO" id="GO:0050897">
    <property type="term" value="F:cobalt ion binding"/>
    <property type="evidence" value="ECO:0007669"/>
    <property type="project" value="TreeGrafter"/>
</dbReference>
<dbReference type="CDD" id="cd12828">
    <property type="entry name" value="TmCorA-like_1"/>
    <property type="match status" value="1"/>
</dbReference>
<dbReference type="InterPro" id="IPR045863">
    <property type="entry name" value="CorA_TM1_TM2"/>
</dbReference>
<evidence type="ECO:0000256" key="5">
    <source>
        <dbReference type="ARBA" id="ARBA00022692"/>
    </source>
</evidence>
<comment type="function">
    <text evidence="8">Mediates influx of magnesium ions.</text>
</comment>
<keyword evidence="6 8" id="KW-1133">Transmembrane helix</keyword>
<gene>
    <name evidence="8 9" type="primary">corA</name>
    <name evidence="9" type="ORF">G3567_08960</name>
</gene>
<dbReference type="InterPro" id="IPR045861">
    <property type="entry name" value="CorA_cytoplasmic_dom"/>
</dbReference>
<dbReference type="NCBIfam" id="TIGR00383">
    <property type="entry name" value="corA"/>
    <property type="match status" value="1"/>
</dbReference>
<feature type="transmembrane region" description="Helical" evidence="8">
    <location>
        <begin position="311"/>
        <end position="331"/>
    </location>
</feature>
<feature type="transmembrane region" description="Helical" evidence="8">
    <location>
        <begin position="343"/>
        <end position="363"/>
    </location>
</feature>
<proteinExistence type="inferred from homology"/>
<evidence type="ECO:0000256" key="7">
    <source>
        <dbReference type="ARBA" id="ARBA00023136"/>
    </source>
</evidence>
<evidence type="ECO:0000256" key="2">
    <source>
        <dbReference type="ARBA" id="ARBA00009765"/>
    </source>
</evidence>
<dbReference type="GO" id="GO:0000287">
    <property type="term" value="F:magnesium ion binding"/>
    <property type="evidence" value="ECO:0007669"/>
    <property type="project" value="TreeGrafter"/>
</dbReference>
<name>A0A6B3R9J6_9FLAO</name>